<keyword evidence="2" id="KW-1185">Reference proteome</keyword>
<comment type="caution">
    <text evidence="1">The sequence shown here is derived from an EMBL/GenBank/DDBJ whole genome shotgun (WGS) entry which is preliminary data.</text>
</comment>
<reference evidence="1 2" key="1">
    <citation type="journal article" date="2012" name="J. Bacteriol.">
        <title>Genome Sequence of Oceanibaculum indicum Type Strain P24.</title>
        <authorList>
            <person name="Lai Q."/>
            <person name="Shao Z."/>
        </authorList>
    </citation>
    <scope>NUCLEOTIDE SEQUENCE [LARGE SCALE GENOMIC DNA]</scope>
    <source>
        <strain evidence="1 2">P24</strain>
    </source>
</reference>
<evidence type="ECO:0000313" key="1">
    <source>
        <dbReference type="EMBL" id="EKE78447.1"/>
    </source>
</evidence>
<name>K2JV57_9PROT</name>
<accession>K2JV57</accession>
<dbReference type="STRING" id="1207063.P24_02766"/>
<sequence>MDVRQLANQIIRPTLAYVGDGLPGFASEAAVRLLLGTAAVESELHYLAQVPTGPAQGIYQIEPATAEDIHNSFLRYRLPLRSRVMELAAAHPVEAQQLASNLAYATAIARLVYWRSPLKLPAADDIEGMAGMWKQVFNTSLGAGEPAKFIEAYRRLIQPKL</sequence>
<dbReference type="eggNOG" id="COG0741">
    <property type="taxonomic scope" value="Bacteria"/>
</dbReference>
<protein>
    <submittedName>
        <fullName evidence="1">Uncharacterized protein</fullName>
    </submittedName>
</protein>
<organism evidence="1 2">
    <name type="scientific">Oceanibaculum indicum P24</name>
    <dbReference type="NCBI Taxonomy" id="1207063"/>
    <lineage>
        <taxon>Bacteria</taxon>
        <taxon>Pseudomonadati</taxon>
        <taxon>Pseudomonadota</taxon>
        <taxon>Alphaproteobacteria</taxon>
        <taxon>Rhodospirillales</taxon>
        <taxon>Oceanibaculaceae</taxon>
        <taxon>Oceanibaculum</taxon>
    </lineage>
</organism>
<gene>
    <name evidence="1" type="ORF">P24_02766</name>
</gene>
<proteinExistence type="predicted"/>
<dbReference type="Proteomes" id="UP000006746">
    <property type="component" value="Unassembled WGS sequence"/>
</dbReference>
<dbReference type="RefSeq" id="WP_008943170.1">
    <property type="nucleotide sequence ID" value="NZ_AMRL01000002.1"/>
</dbReference>
<dbReference type="AlphaFoldDB" id="K2JV57"/>
<dbReference type="EMBL" id="AMRL01000002">
    <property type="protein sequence ID" value="EKE78447.1"/>
    <property type="molecule type" value="Genomic_DNA"/>
</dbReference>
<evidence type="ECO:0000313" key="2">
    <source>
        <dbReference type="Proteomes" id="UP000006746"/>
    </source>
</evidence>